<reference evidence="3" key="1">
    <citation type="submission" date="2017-02" db="UniProtKB">
        <authorList>
            <consortium name="WormBaseParasite"/>
        </authorList>
    </citation>
    <scope>IDENTIFICATION</scope>
</reference>
<dbReference type="SUPFAM" id="SSF54648">
    <property type="entry name" value="DLC"/>
    <property type="match status" value="1"/>
</dbReference>
<evidence type="ECO:0000313" key="3">
    <source>
        <dbReference type="WBParaSite" id="TASK_0000589901-mRNA-1"/>
    </source>
</evidence>
<dbReference type="GO" id="GO:0030286">
    <property type="term" value="C:dynein complex"/>
    <property type="evidence" value="ECO:0007669"/>
    <property type="project" value="InterPro"/>
</dbReference>
<name>A0A0R3W6Q6_TAEAS</name>
<dbReference type="InterPro" id="IPR001372">
    <property type="entry name" value="Dynein_light_chain_typ-1/2"/>
</dbReference>
<accession>A0A0R3W6Q6</accession>
<protein>
    <submittedName>
        <fullName evidence="3">Dynein light chain</fullName>
    </submittedName>
</protein>
<evidence type="ECO:0000313" key="1">
    <source>
        <dbReference type="EMBL" id="VDK35818.1"/>
    </source>
</evidence>
<dbReference type="OrthoDB" id="10033309at2759"/>
<proteinExistence type="predicted"/>
<keyword evidence="2" id="KW-1185">Reference proteome</keyword>
<dbReference type="STRING" id="60517.A0A0R3W6Q6"/>
<organism evidence="3">
    <name type="scientific">Taenia asiatica</name>
    <name type="common">Asian tapeworm</name>
    <dbReference type="NCBI Taxonomy" id="60517"/>
    <lineage>
        <taxon>Eukaryota</taxon>
        <taxon>Metazoa</taxon>
        <taxon>Spiralia</taxon>
        <taxon>Lophotrochozoa</taxon>
        <taxon>Platyhelminthes</taxon>
        <taxon>Cestoda</taxon>
        <taxon>Eucestoda</taxon>
        <taxon>Cyclophyllidea</taxon>
        <taxon>Taeniidae</taxon>
        <taxon>Taenia</taxon>
    </lineage>
</organism>
<gene>
    <name evidence="1" type="ORF">TASK_LOCUS5900</name>
</gene>
<dbReference type="EMBL" id="UYRS01018451">
    <property type="protein sequence ID" value="VDK35818.1"/>
    <property type="molecule type" value="Genomic_DNA"/>
</dbReference>
<dbReference type="InterPro" id="IPR037177">
    <property type="entry name" value="DLC_sf"/>
</dbReference>
<reference evidence="1 2" key="2">
    <citation type="submission" date="2018-11" db="EMBL/GenBank/DDBJ databases">
        <authorList>
            <consortium name="Pathogen Informatics"/>
        </authorList>
    </citation>
    <scope>NUCLEOTIDE SEQUENCE [LARGE SCALE GENOMIC DNA]</scope>
</reference>
<dbReference type="GO" id="GO:0007017">
    <property type="term" value="P:microtubule-based process"/>
    <property type="evidence" value="ECO:0007669"/>
    <property type="project" value="InterPro"/>
</dbReference>
<dbReference type="AlphaFoldDB" id="A0A0R3W6Q6"/>
<dbReference type="Gene3D" id="3.30.740.10">
    <property type="entry name" value="Protein Inhibitor Of Neuronal Nitric Oxide Synthase"/>
    <property type="match status" value="1"/>
</dbReference>
<dbReference type="CDD" id="cd21450">
    <property type="entry name" value="DLC-like_DYNLL1-like"/>
    <property type="match status" value="1"/>
</dbReference>
<dbReference type="Proteomes" id="UP000282613">
    <property type="component" value="Unassembled WGS sequence"/>
</dbReference>
<sequence length="90" mass="10323">MSTRQPYIVEQTDLRGPDRNKVLATIDECIKQIDNPMTFAKELKDKLDDSVGQQWHVVVGTDYAAFMSFSPGSYMQVRSGDHTVLMYRLH</sequence>
<evidence type="ECO:0000313" key="2">
    <source>
        <dbReference type="Proteomes" id="UP000282613"/>
    </source>
</evidence>
<dbReference type="SMART" id="SM01375">
    <property type="entry name" value="Dynein_light"/>
    <property type="match status" value="1"/>
</dbReference>
<dbReference type="Pfam" id="PF01221">
    <property type="entry name" value="Dynein_light"/>
    <property type="match status" value="1"/>
</dbReference>
<dbReference type="WBParaSite" id="TASK_0000589901-mRNA-1">
    <property type="protein sequence ID" value="TASK_0000589901-mRNA-1"/>
    <property type="gene ID" value="TASK_0000589901"/>
</dbReference>